<accession>K9Y0T1</accession>
<dbReference type="PATRIC" id="fig|111780.3.peg.4689"/>
<geneLocation type="plasmid" evidence="2 3">
    <name>pSTA7437.01</name>
</geneLocation>
<evidence type="ECO:0000313" key="3">
    <source>
        <dbReference type="Proteomes" id="UP000010473"/>
    </source>
</evidence>
<organism evidence="2 3">
    <name type="scientific">Stanieria cyanosphaera (strain ATCC 29371 / PCC 7437)</name>
    <dbReference type="NCBI Taxonomy" id="111780"/>
    <lineage>
        <taxon>Bacteria</taxon>
        <taxon>Bacillati</taxon>
        <taxon>Cyanobacteriota</taxon>
        <taxon>Cyanophyceae</taxon>
        <taxon>Pleurocapsales</taxon>
        <taxon>Dermocarpellaceae</taxon>
        <taxon>Stanieria</taxon>
    </lineage>
</organism>
<evidence type="ECO:0000313" key="2">
    <source>
        <dbReference type="EMBL" id="AFZ37996.1"/>
    </source>
</evidence>
<feature type="transmembrane region" description="Helical" evidence="1">
    <location>
        <begin position="20"/>
        <end position="43"/>
    </location>
</feature>
<evidence type="ECO:0008006" key="4">
    <source>
        <dbReference type="Google" id="ProtNLM"/>
    </source>
</evidence>
<protein>
    <recommendedName>
        <fullName evidence="4">AAA ATPase</fullName>
    </recommendedName>
</protein>
<dbReference type="HOGENOM" id="CLU_011112_0_0_3"/>
<dbReference type="AlphaFoldDB" id="K9Y0T1"/>
<reference evidence="3" key="1">
    <citation type="journal article" date="2013" name="Proc. Natl. Acad. Sci. U.S.A.">
        <title>Improving the coverage of the cyanobacterial phylum using diversity-driven genome sequencing.</title>
        <authorList>
            <person name="Shih P.M."/>
            <person name="Wu D."/>
            <person name="Latifi A."/>
            <person name="Axen S.D."/>
            <person name="Fewer D.P."/>
            <person name="Talla E."/>
            <person name="Calteau A."/>
            <person name="Cai F."/>
            <person name="Tandeau de Marsac N."/>
            <person name="Rippka R."/>
            <person name="Herdman M."/>
            <person name="Sivonen K."/>
            <person name="Coursin T."/>
            <person name="Laurent T."/>
            <person name="Goodwin L."/>
            <person name="Nolan M."/>
            <person name="Davenport K.W."/>
            <person name="Han C.S."/>
            <person name="Rubin E.M."/>
            <person name="Eisen J.A."/>
            <person name="Woyke T."/>
            <person name="Gugger M."/>
            <person name="Kerfeld C.A."/>
        </authorList>
    </citation>
    <scope>NUCLEOTIDE SEQUENCE [LARGE SCALE GENOMIC DNA]</scope>
    <source>
        <strain evidence="3">ATCC 29371 / PCC 7437</strain>
        <plasmid evidence="3">Plasmid pSTA7437.01</plasmid>
    </source>
</reference>
<keyword evidence="2" id="KW-0614">Plasmid</keyword>
<gene>
    <name evidence="2" type="ordered locus">Sta7437_4534</name>
</gene>
<dbReference type="OrthoDB" id="494122at2"/>
<dbReference type="EMBL" id="CP003654">
    <property type="protein sequence ID" value="AFZ37996.1"/>
    <property type="molecule type" value="Genomic_DNA"/>
</dbReference>
<dbReference type="PANTHER" id="PTHR30121">
    <property type="entry name" value="UNCHARACTERIZED PROTEIN YJGR-RELATED"/>
    <property type="match status" value="1"/>
</dbReference>
<proteinExistence type="predicted"/>
<keyword evidence="1" id="KW-0472">Membrane</keyword>
<dbReference type="Gene3D" id="3.40.50.300">
    <property type="entry name" value="P-loop containing nucleotide triphosphate hydrolases"/>
    <property type="match status" value="2"/>
</dbReference>
<keyword evidence="3" id="KW-1185">Reference proteome</keyword>
<dbReference type="PANTHER" id="PTHR30121:SF6">
    <property type="entry name" value="SLR6007 PROTEIN"/>
    <property type="match status" value="1"/>
</dbReference>
<keyword evidence="1" id="KW-1133">Transmembrane helix</keyword>
<dbReference type="KEGG" id="scs:Sta7437_4534"/>
<dbReference type="InterPro" id="IPR051162">
    <property type="entry name" value="T4SS_component"/>
</dbReference>
<dbReference type="SUPFAM" id="SSF52540">
    <property type="entry name" value="P-loop containing nucleoside triphosphate hydrolases"/>
    <property type="match status" value="1"/>
</dbReference>
<name>K9Y0T1_STAC7</name>
<dbReference type="Proteomes" id="UP000010473">
    <property type="component" value="Plasmid pSTA7437.01"/>
</dbReference>
<sequence>MLKDPDKDLISINQLLGEQPTILFIPANQLIPWSVLIIISYVLTMGFFDFGLAAFGTVSLWFCIGWWILTGKHPHQFIDRFVFPPGKDWYSANLPYISPLIKNRPAYLRSQVPDNTLTARLQPLHLTNQKGQQYRFMPFQNFQDLVCLISIEKDGYQVSGFLLNRGTTFQIVFPFKTPGYHDNLESTEVSNYAVALEEGLKEVLPGERLTIHTQKFGNDLTRQQELTAIADECDLLPVAILTRNEQKRVRELHDEGARQWWNSTLFCTWTYDENAGATASDLTSRSIKLVTTKFKQALTWFSGNARVYQERFYQQLFLQAFNQGFVNWETLLNNKLGLAARPLSSDELWSWLWYKFHSPITPIPPKPQLFSLRESQNDFVLEEVVNNDKHIVTVLTEGIDEPACPEHRGSQDTIWLPGRQQKCAVLTLTERPKTSMSQREQLRWLFDVLSQDYVKDTEAVIEISLANDLLIEDSLAKIAKQSRSAQKHAVLKGQGRDVGAELKAEESFEAQKQLRKGAKSFHTAVTFFVYRSNPKELDLACLKLSRSFGTAKVKRERNIAWSLWSDSLPININRLLQNNSVLEDRRHVFSNHTVWRFFPLTMTRDLDRQGVELIGKGGKPIYVDLCHQQTSRALILGTSGSGKTVLAWQFMLDHLRAGIPVIGMDISSGQGNSFKTAIELLGDEGAYHDLRHHSNNLVEPPDLRRFDGQQREERKNQWLDSVRTAIVEIAIGKVNDPRLTQRVEAIAAKTLNIFLSDPEIIERYNLAFEKGWKSSAWQEMPVLHDWLKFCTREQLNLSSFEAIDQAAINQIQVQVSALLESPLGKAIGRPSSFSPNPKIKFFALSGLDSEAEQNIIALTTQAACLRNALAYPRSLIVGDEVSVLFKKQGFANGFGNWCAVGRKSGISIILISQDLDAIQNCSARDQILQNINYRLIGRITSSGAKSLTYHLGYNPELINQNSTELFLPDKTRLCSKWLIEKDNRFWQAEYYPSAMTLAAVANSPSELEARNREMANYPDNLRGQMLGLRDFSERYVSAICGGVGMSGIGCTENSIASAPKKIANLHR</sequence>
<evidence type="ECO:0000256" key="1">
    <source>
        <dbReference type="SAM" id="Phobius"/>
    </source>
</evidence>
<dbReference type="InterPro" id="IPR027417">
    <property type="entry name" value="P-loop_NTPase"/>
</dbReference>
<keyword evidence="1" id="KW-0812">Transmembrane</keyword>
<dbReference type="RefSeq" id="WP_015211909.1">
    <property type="nucleotide sequence ID" value="NC_019765.1"/>
</dbReference>
<feature type="transmembrane region" description="Helical" evidence="1">
    <location>
        <begin position="50"/>
        <end position="69"/>
    </location>
</feature>